<proteinExistence type="predicted"/>
<sequence length="117" mass="13714">MSDFREISPVGLSHKKGIQLYSFLNYLKKADEYEELNIDYFYQKLTLLNQLNKIRLKDIIDVLNIEANYDKENGLITVYDNTFQSLIDELDAVANSESKFSNYKYKLVNEVFIKAVI</sequence>
<protein>
    <submittedName>
        <fullName evidence="1">Uncharacterized protein</fullName>
    </submittedName>
</protein>
<keyword evidence="2" id="KW-1185">Reference proteome</keyword>
<name>A0A972GZH4_9BACL</name>
<evidence type="ECO:0000313" key="2">
    <source>
        <dbReference type="Proteomes" id="UP000641588"/>
    </source>
</evidence>
<gene>
    <name evidence="1" type="ORF">GC093_21325</name>
</gene>
<evidence type="ECO:0000313" key="1">
    <source>
        <dbReference type="EMBL" id="NOU95745.1"/>
    </source>
</evidence>
<dbReference type="Proteomes" id="UP000641588">
    <property type="component" value="Unassembled WGS sequence"/>
</dbReference>
<comment type="caution">
    <text evidence="1">The sequence shown here is derived from an EMBL/GenBank/DDBJ whole genome shotgun (WGS) entry which is preliminary data.</text>
</comment>
<reference evidence="1" key="1">
    <citation type="submission" date="2019-10" db="EMBL/GenBank/DDBJ databases">
        <title>Description of Paenibacillus glebae sp. nov.</title>
        <authorList>
            <person name="Carlier A."/>
            <person name="Qi S."/>
        </authorList>
    </citation>
    <scope>NUCLEOTIDE SEQUENCE</scope>
    <source>
        <strain evidence="1">LMG 31456</strain>
    </source>
</reference>
<dbReference type="EMBL" id="WHOD01000080">
    <property type="protein sequence ID" value="NOU95745.1"/>
    <property type="molecule type" value="Genomic_DNA"/>
</dbReference>
<dbReference type="RefSeq" id="WP_171653977.1">
    <property type="nucleotide sequence ID" value="NZ_WHOD01000080.1"/>
</dbReference>
<accession>A0A972GZH4</accession>
<organism evidence="1 2">
    <name type="scientific">Paenibacillus foliorum</name>
    <dbReference type="NCBI Taxonomy" id="2654974"/>
    <lineage>
        <taxon>Bacteria</taxon>
        <taxon>Bacillati</taxon>
        <taxon>Bacillota</taxon>
        <taxon>Bacilli</taxon>
        <taxon>Bacillales</taxon>
        <taxon>Paenibacillaceae</taxon>
        <taxon>Paenibacillus</taxon>
    </lineage>
</organism>
<dbReference type="AlphaFoldDB" id="A0A972GZH4"/>